<evidence type="ECO:0000256" key="1">
    <source>
        <dbReference type="ARBA" id="ARBA00004141"/>
    </source>
</evidence>
<feature type="domain" description="G-protein coupled receptors family 1 profile" evidence="9">
    <location>
        <begin position="20"/>
        <end position="274"/>
    </location>
</feature>
<dbReference type="PANTHER" id="PTHR24240">
    <property type="entry name" value="OPSIN"/>
    <property type="match status" value="1"/>
</dbReference>
<evidence type="ECO:0000313" key="10">
    <source>
        <dbReference type="EMBL" id="BAF95844.1"/>
    </source>
</evidence>
<dbReference type="Gene3D" id="1.20.1070.10">
    <property type="entry name" value="Rhodopsin 7-helix transmembrane proteins"/>
    <property type="match status" value="1"/>
</dbReference>
<dbReference type="EMBL" id="AB332435">
    <property type="protein sequence ID" value="BAF95844.1"/>
    <property type="molecule type" value="mRNA"/>
</dbReference>
<dbReference type="CDD" id="cd14969">
    <property type="entry name" value="7tmA_Opsins_type2_animals"/>
    <property type="match status" value="1"/>
</dbReference>
<keyword evidence="3 8" id="KW-1133">Transmembrane helix</keyword>
<accession>A9CR60</accession>
<dbReference type="InterPro" id="IPR000276">
    <property type="entry name" value="GPCR_Rhodpsn"/>
</dbReference>
<dbReference type="PROSITE" id="PS50262">
    <property type="entry name" value="G_PROTEIN_RECEP_F1_2"/>
    <property type="match status" value="1"/>
</dbReference>
<proteinExistence type="evidence at transcript level"/>
<evidence type="ECO:0000256" key="3">
    <source>
        <dbReference type="ARBA" id="ARBA00022989"/>
    </source>
</evidence>
<gene>
    <name evidence="10" type="primary">PcopC</name>
</gene>
<feature type="transmembrane region" description="Helical" evidence="8">
    <location>
        <begin position="218"/>
        <end position="246"/>
    </location>
</feature>
<evidence type="ECO:0000256" key="2">
    <source>
        <dbReference type="ARBA" id="ARBA00022692"/>
    </source>
</evidence>
<evidence type="ECO:0000256" key="6">
    <source>
        <dbReference type="ARBA" id="ARBA00023170"/>
    </source>
</evidence>
<keyword evidence="5 8" id="KW-0472">Membrane</keyword>
<dbReference type="PRINTS" id="PR00237">
    <property type="entry name" value="GPCRRHODOPSN"/>
</dbReference>
<keyword evidence="2 8" id="KW-0812">Transmembrane</keyword>
<feature type="transmembrane region" description="Helical" evidence="8">
    <location>
        <begin position="6"/>
        <end position="28"/>
    </location>
</feature>
<organism evidence="10">
    <name type="scientific">Podocoryna carnea</name>
    <name type="common">Hydrozoan</name>
    <dbReference type="NCBI Taxonomy" id="6096"/>
    <lineage>
        <taxon>Eukaryota</taxon>
        <taxon>Metazoa</taxon>
        <taxon>Cnidaria</taxon>
        <taxon>Hydrozoa</taxon>
        <taxon>Hydroidolina</taxon>
        <taxon>Anthoathecata</taxon>
        <taxon>Filifera</taxon>
        <taxon>Hydractiniidae</taxon>
        <taxon>Podocoryna</taxon>
    </lineage>
</organism>
<keyword evidence="6" id="KW-0675">Receptor</keyword>
<dbReference type="GO" id="GO:0004930">
    <property type="term" value="F:G protein-coupled receptor activity"/>
    <property type="evidence" value="ECO:0007669"/>
    <property type="project" value="UniProtKB-KW"/>
</dbReference>
<name>A9CR60_PODCA</name>
<sequence length="360" mass="41058">MDRTTFTAFLTIIVALSASLNTAIIIALIRTWNKLSSYDVTLLFLTTVELLQAVIGYPIELTTNLREGGPLCIIAGYSTTTLALTSISILVALSFMRLLSVTQPLKAVEWIKTRRYSIYLILPSCIYGFMWGIFPLIGWSEYAPELGSNKRCTIDLHSEDNATRSYLYSLLLFCYVLPLTTMTINFYKIRKKIIEQSVKLSQNRERIRTNRIKRERRLAIATFVMTVVFLVAWTPYAVAIFIIGFQKRVDEAWFFMDYSSLLAKSSTFFNPLIYVLMHRKCKTAVVDMFQYIICLIRRRDSQASVSYNGSAQRVQFLHIASMSSQKPDTCSPCVHIQRSEYLVAKDAANGPNYSFTATNI</sequence>
<keyword evidence="4" id="KW-0297">G-protein coupled receptor</keyword>
<reference evidence="10" key="1">
    <citation type="journal article" date="2008" name="Curr. Biol.">
        <title>Evolution and functional diversity of jellyfish opsins.</title>
        <authorList>
            <person name="Suga H."/>
            <person name="Schmid V."/>
            <person name="Gehring W.J."/>
        </authorList>
    </citation>
    <scope>NUCLEOTIDE SEQUENCE</scope>
</reference>
<dbReference type="Pfam" id="PF00001">
    <property type="entry name" value="7tm_1"/>
    <property type="match status" value="1"/>
</dbReference>
<evidence type="ECO:0000256" key="8">
    <source>
        <dbReference type="SAM" id="Phobius"/>
    </source>
</evidence>
<dbReference type="SUPFAM" id="SSF81321">
    <property type="entry name" value="Family A G protein-coupled receptor-like"/>
    <property type="match status" value="1"/>
</dbReference>
<dbReference type="AlphaFoldDB" id="A9CR60"/>
<dbReference type="InterPro" id="IPR050125">
    <property type="entry name" value="GPCR_opsins"/>
</dbReference>
<feature type="transmembrane region" description="Helical" evidence="8">
    <location>
        <begin position="116"/>
        <end position="137"/>
    </location>
</feature>
<protein>
    <submittedName>
        <fullName evidence="10">Opsin</fullName>
    </submittedName>
</protein>
<dbReference type="GO" id="GO:0016020">
    <property type="term" value="C:membrane"/>
    <property type="evidence" value="ECO:0007669"/>
    <property type="project" value="UniProtKB-SubCell"/>
</dbReference>
<evidence type="ECO:0000256" key="5">
    <source>
        <dbReference type="ARBA" id="ARBA00023136"/>
    </source>
</evidence>
<comment type="subcellular location">
    <subcellularLocation>
        <location evidence="1">Membrane</location>
        <topology evidence="1">Multi-pass membrane protein</topology>
    </subcellularLocation>
</comment>
<feature type="transmembrane region" description="Helical" evidence="8">
    <location>
        <begin position="258"/>
        <end position="277"/>
    </location>
</feature>
<evidence type="ECO:0000256" key="4">
    <source>
        <dbReference type="ARBA" id="ARBA00023040"/>
    </source>
</evidence>
<evidence type="ECO:0000259" key="9">
    <source>
        <dbReference type="PROSITE" id="PS50262"/>
    </source>
</evidence>
<keyword evidence="7" id="KW-0807">Transducer</keyword>
<feature type="transmembrane region" description="Helical" evidence="8">
    <location>
        <begin position="166"/>
        <end position="187"/>
    </location>
</feature>
<feature type="transmembrane region" description="Helical" evidence="8">
    <location>
        <begin position="71"/>
        <end position="95"/>
    </location>
</feature>
<dbReference type="InterPro" id="IPR017452">
    <property type="entry name" value="GPCR_Rhodpsn_7TM"/>
</dbReference>
<evidence type="ECO:0000256" key="7">
    <source>
        <dbReference type="ARBA" id="ARBA00023224"/>
    </source>
</evidence>